<evidence type="ECO:0000256" key="3">
    <source>
        <dbReference type="ARBA" id="ARBA00008258"/>
    </source>
</evidence>
<feature type="binding site" evidence="16">
    <location>
        <position position="162"/>
    </location>
    <ligand>
        <name>Zn(2+)</name>
        <dbReference type="ChEBI" id="CHEBI:29105"/>
    </ligand>
</feature>
<reference evidence="19 21" key="2">
    <citation type="submission" date="2023-11" db="EMBL/GenBank/DDBJ databases">
        <title>MicrobeMod: A computational toolkit for identifying prokaryotic methylation and restriction-modification with nanopore sequencing.</title>
        <authorList>
            <person name="Crits-Christoph A."/>
            <person name="Kang S.C."/>
            <person name="Lee H."/>
            <person name="Ostrov N."/>
        </authorList>
    </citation>
    <scope>NUCLEOTIDE SEQUENCE [LARGE SCALE GENOMIC DNA]</scope>
    <source>
        <strain evidence="19 21">ATCC 23090</strain>
    </source>
</reference>
<dbReference type="InterPro" id="IPR012340">
    <property type="entry name" value="NA-bd_OB-fold"/>
</dbReference>
<dbReference type="PANTHER" id="PTHR45765">
    <property type="entry name" value="METHIONINE--TRNA LIGASE"/>
    <property type="match status" value="1"/>
</dbReference>
<dbReference type="RefSeq" id="WP_072359271.1">
    <property type="nucleotide sequence ID" value="NZ_CP139972.1"/>
</dbReference>
<dbReference type="GO" id="GO:0006431">
    <property type="term" value="P:methionyl-tRNA aminoacylation"/>
    <property type="evidence" value="ECO:0007669"/>
    <property type="project" value="UniProtKB-UniRule"/>
</dbReference>
<evidence type="ECO:0000256" key="8">
    <source>
        <dbReference type="ARBA" id="ARBA00022723"/>
    </source>
</evidence>
<comment type="catalytic activity">
    <reaction evidence="15 16">
        <text>tRNA(Met) + L-methionine + ATP = L-methionyl-tRNA(Met) + AMP + diphosphate</text>
        <dbReference type="Rhea" id="RHEA:13481"/>
        <dbReference type="Rhea" id="RHEA-COMP:9667"/>
        <dbReference type="Rhea" id="RHEA-COMP:9698"/>
        <dbReference type="ChEBI" id="CHEBI:30616"/>
        <dbReference type="ChEBI" id="CHEBI:33019"/>
        <dbReference type="ChEBI" id="CHEBI:57844"/>
        <dbReference type="ChEBI" id="CHEBI:78442"/>
        <dbReference type="ChEBI" id="CHEBI:78530"/>
        <dbReference type="ChEBI" id="CHEBI:456215"/>
        <dbReference type="EC" id="6.1.1.10"/>
    </reaction>
</comment>
<dbReference type="InterPro" id="IPR015413">
    <property type="entry name" value="Methionyl/Leucyl_tRNA_Synth"/>
</dbReference>
<evidence type="ECO:0000256" key="6">
    <source>
        <dbReference type="ARBA" id="ARBA00022555"/>
    </source>
</evidence>
<dbReference type="CDD" id="cd07957">
    <property type="entry name" value="Anticodon_Ia_Met"/>
    <property type="match status" value="1"/>
</dbReference>
<keyword evidence="11 16" id="KW-0067">ATP-binding</keyword>
<keyword evidence="9 16" id="KW-0547">Nucleotide-binding</keyword>
<dbReference type="Gene3D" id="2.40.50.140">
    <property type="entry name" value="Nucleic acid-binding proteins"/>
    <property type="match status" value="1"/>
</dbReference>
<evidence type="ECO:0000313" key="18">
    <source>
        <dbReference type="EMBL" id="SFW46078.1"/>
    </source>
</evidence>
<feature type="binding site" evidence="16">
    <location>
        <position position="333"/>
    </location>
    <ligand>
        <name>ATP</name>
        <dbReference type="ChEBI" id="CHEBI:30616"/>
    </ligand>
</feature>
<evidence type="ECO:0000256" key="13">
    <source>
        <dbReference type="ARBA" id="ARBA00022917"/>
    </source>
</evidence>
<dbReference type="FunFam" id="2.20.28.20:FF:000001">
    <property type="entry name" value="Methionine--tRNA ligase"/>
    <property type="match status" value="1"/>
</dbReference>
<dbReference type="InterPro" id="IPR004495">
    <property type="entry name" value="Met-tRNA-synth_bsu_C"/>
</dbReference>
<dbReference type="Gene3D" id="3.40.50.620">
    <property type="entry name" value="HUPs"/>
    <property type="match status" value="1"/>
</dbReference>
<dbReference type="PANTHER" id="PTHR45765:SF1">
    <property type="entry name" value="METHIONINE--TRNA LIGASE, CYTOPLASMIC"/>
    <property type="match status" value="1"/>
</dbReference>
<dbReference type="SUPFAM" id="SSF52374">
    <property type="entry name" value="Nucleotidylyl transferase"/>
    <property type="match status" value="1"/>
</dbReference>
<feature type="binding site" evidence="16">
    <location>
        <position position="146"/>
    </location>
    <ligand>
        <name>Zn(2+)</name>
        <dbReference type="ChEBI" id="CHEBI:29105"/>
    </ligand>
</feature>
<dbReference type="HAMAP" id="MF_00098">
    <property type="entry name" value="Met_tRNA_synth_type1"/>
    <property type="match status" value="1"/>
</dbReference>
<organism evidence="18 20">
    <name type="scientific">Chitinophaga sancti</name>
    <dbReference type="NCBI Taxonomy" id="1004"/>
    <lineage>
        <taxon>Bacteria</taxon>
        <taxon>Pseudomonadati</taxon>
        <taxon>Bacteroidota</taxon>
        <taxon>Chitinophagia</taxon>
        <taxon>Chitinophagales</taxon>
        <taxon>Chitinophagaceae</taxon>
        <taxon>Chitinophaga</taxon>
    </lineage>
</organism>
<dbReference type="OrthoDB" id="9810191at2"/>
<keyword evidence="12 16" id="KW-0694">RNA-binding</keyword>
<evidence type="ECO:0000256" key="14">
    <source>
        <dbReference type="ARBA" id="ARBA00023146"/>
    </source>
</evidence>
<feature type="binding site" evidence="16">
    <location>
        <position position="149"/>
    </location>
    <ligand>
        <name>Zn(2+)</name>
        <dbReference type="ChEBI" id="CHEBI:29105"/>
    </ligand>
</feature>
<evidence type="ECO:0000256" key="2">
    <source>
        <dbReference type="ARBA" id="ARBA00004496"/>
    </source>
</evidence>
<dbReference type="InterPro" id="IPR001412">
    <property type="entry name" value="aa-tRNA-synth_I_CS"/>
</dbReference>
<dbReference type="EC" id="6.1.1.10" evidence="16"/>
<protein>
    <recommendedName>
        <fullName evidence="16">Methionine--tRNA ligase</fullName>
        <ecNumber evidence="16">6.1.1.10</ecNumber>
    </recommendedName>
    <alternativeName>
        <fullName evidence="16">Methionyl-tRNA synthetase</fullName>
        <shortName evidence="16">MetRS</shortName>
    </alternativeName>
</protein>
<dbReference type="NCBIfam" id="TIGR00398">
    <property type="entry name" value="metG"/>
    <property type="match status" value="1"/>
</dbReference>
<dbReference type="SUPFAM" id="SSF50249">
    <property type="entry name" value="Nucleic acid-binding proteins"/>
    <property type="match status" value="1"/>
</dbReference>
<dbReference type="PROSITE" id="PS50886">
    <property type="entry name" value="TRBD"/>
    <property type="match status" value="1"/>
</dbReference>
<evidence type="ECO:0000256" key="7">
    <source>
        <dbReference type="ARBA" id="ARBA00022598"/>
    </source>
</evidence>
<comment type="function">
    <text evidence="1 16">Is required not only for elongation of protein synthesis but also for the initiation of all mRNA translation through initiator tRNA(fMet) aminoacylation.</text>
</comment>
<dbReference type="EMBL" id="CP140154">
    <property type="protein sequence ID" value="WQG88550.1"/>
    <property type="molecule type" value="Genomic_DNA"/>
</dbReference>
<evidence type="ECO:0000256" key="9">
    <source>
        <dbReference type="ARBA" id="ARBA00022741"/>
    </source>
</evidence>
<feature type="short sequence motif" description="'HIGH' region" evidence="16">
    <location>
        <begin position="14"/>
        <end position="24"/>
    </location>
</feature>
<keyword evidence="6 16" id="KW-0820">tRNA-binding</keyword>
<dbReference type="Proteomes" id="UP001326715">
    <property type="component" value="Chromosome"/>
</dbReference>
<dbReference type="Proteomes" id="UP000183788">
    <property type="component" value="Unassembled WGS sequence"/>
</dbReference>
<dbReference type="Pfam" id="PF01588">
    <property type="entry name" value="tRNA_bind"/>
    <property type="match status" value="1"/>
</dbReference>
<dbReference type="CDD" id="cd02800">
    <property type="entry name" value="tRNA_bind_EcMetRS_like"/>
    <property type="match status" value="1"/>
</dbReference>
<accession>A0A1K1PHE8</accession>
<evidence type="ECO:0000256" key="4">
    <source>
        <dbReference type="ARBA" id="ARBA00011738"/>
    </source>
</evidence>
<keyword evidence="7 16" id="KW-0436">Ligase</keyword>
<feature type="binding site" evidence="16">
    <location>
        <position position="159"/>
    </location>
    <ligand>
        <name>Zn(2+)</name>
        <dbReference type="ChEBI" id="CHEBI:29105"/>
    </ligand>
</feature>
<dbReference type="GO" id="GO:0000049">
    <property type="term" value="F:tRNA binding"/>
    <property type="evidence" value="ECO:0007669"/>
    <property type="project" value="UniProtKB-UniRule"/>
</dbReference>
<gene>
    <name evidence="16 19" type="primary">metG</name>
    <name evidence="18" type="ORF">SAMN05661012_01892</name>
    <name evidence="19" type="ORF">SR876_26865</name>
</gene>
<dbReference type="PRINTS" id="PR01041">
    <property type="entry name" value="TRNASYNTHMET"/>
</dbReference>
<dbReference type="SUPFAM" id="SSF47323">
    <property type="entry name" value="Anticodon-binding domain of a subclass of class I aminoacyl-tRNA synthetases"/>
    <property type="match status" value="1"/>
</dbReference>
<dbReference type="InterPro" id="IPR002547">
    <property type="entry name" value="tRNA-bd_dom"/>
</dbReference>
<evidence type="ECO:0000256" key="12">
    <source>
        <dbReference type="ARBA" id="ARBA00022884"/>
    </source>
</evidence>
<evidence type="ECO:0000256" key="15">
    <source>
        <dbReference type="ARBA" id="ARBA00047364"/>
    </source>
</evidence>
<dbReference type="Gene3D" id="2.20.28.20">
    <property type="entry name" value="Methionyl-tRNA synthetase, Zn-domain"/>
    <property type="match status" value="1"/>
</dbReference>
<dbReference type="InterPro" id="IPR014729">
    <property type="entry name" value="Rossmann-like_a/b/a_fold"/>
</dbReference>
<keyword evidence="14 16" id="KW-0030">Aminoacyl-tRNA synthetase</keyword>
<comment type="subunit">
    <text evidence="4 16">Homodimer.</text>
</comment>
<evidence type="ECO:0000256" key="16">
    <source>
        <dbReference type="HAMAP-Rule" id="MF_00098"/>
    </source>
</evidence>
<comment type="subcellular location">
    <subcellularLocation>
        <location evidence="2 16">Cytoplasm</location>
    </subcellularLocation>
</comment>
<evidence type="ECO:0000313" key="19">
    <source>
        <dbReference type="EMBL" id="WQG88550.1"/>
    </source>
</evidence>
<keyword evidence="13 16" id="KW-0648">Protein biosynthesis</keyword>
<feature type="short sequence motif" description="'KMSKS' region" evidence="16">
    <location>
        <begin position="330"/>
        <end position="334"/>
    </location>
</feature>
<proteinExistence type="inferred from homology"/>
<evidence type="ECO:0000256" key="1">
    <source>
        <dbReference type="ARBA" id="ARBA00003314"/>
    </source>
</evidence>
<feature type="domain" description="TRNA-binding" evidence="17">
    <location>
        <begin position="587"/>
        <end position="688"/>
    </location>
</feature>
<keyword evidence="21" id="KW-1185">Reference proteome</keyword>
<keyword evidence="5 16" id="KW-0963">Cytoplasm</keyword>
<dbReference type="InterPro" id="IPR009080">
    <property type="entry name" value="tRNAsynth_Ia_anticodon-bd"/>
</dbReference>
<dbReference type="Pfam" id="PF09334">
    <property type="entry name" value="tRNA-synt_1g"/>
    <property type="match status" value="1"/>
</dbReference>
<dbReference type="SUPFAM" id="SSF57770">
    <property type="entry name" value="Methionyl-tRNA synthetase (MetRS), Zn-domain"/>
    <property type="match status" value="1"/>
</dbReference>
<dbReference type="PROSITE" id="PS00178">
    <property type="entry name" value="AA_TRNA_LIGASE_I"/>
    <property type="match status" value="1"/>
</dbReference>
<evidence type="ECO:0000259" key="17">
    <source>
        <dbReference type="PROSITE" id="PS50886"/>
    </source>
</evidence>
<dbReference type="AlphaFoldDB" id="A0A1K1PHE8"/>
<reference evidence="18 20" key="1">
    <citation type="submission" date="2016-11" db="EMBL/GenBank/DDBJ databases">
        <authorList>
            <person name="Jaros S."/>
            <person name="Januszkiewicz K."/>
            <person name="Wedrychowicz H."/>
        </authorList>
    </citation>
    <scope>NUCLEOTIDE SEQUENCE [LARGE SCALE GENOMIC DNA]</scope>
    <source>
        <strain evidence="18 20">DSM 784</strain>
    </source>
</reference>
<dbReference type="NCBIfam" id="TIGR00399">
    <property type="entry name" value="metG_C_term"/>
    <property type="match status" value="1"/>
</dbReference>
<dbReference type="GO" id="GO:0005524">
    <property type="term" value="F:ATP binding"/>
    <property type="evidence" value="ECO:0007669"/>
    <property type="project" value="UniProtKB-UniRule"/>
</dbReference>
<dbReference type="EMBL" id="FPIZ01000005">
    <property type="protein sequence ID" value="SFW46078.1"/>
    <property type="molecule type" value="Genomic_DNA"/>
</dbReference>
<dbReference type="NCBIfam" id="NF001100">
    <property type="entry name" value="PRK00133.1"/>
    <property type="match status" value="1"/>
</dbReference>
<evidence type="ECO:0000256" key="10">
    <source>
        <dbReference type="ARBA" id="ARBA00022833"/>
    </source>
</evidence>
<evidence type="ECO:0000313" key="21">
    <source>
        <dbReference type="Proteomes" id="UP001326715"/>
    </source>
</evidence>
<keyword evidence="8 16" id="KW-0479">Metal-binding</keyword>
<dbReference type="GO" id="GO:0004825">
    <property type="term" value="F:methionine-tRNA ligase activity"/>
    <property type="evidence" value="ECO:0007669"/>
    <property type="project" value="UniProtKB-UniRule"/>
</dbReference>
<evidence type="ECO:0000313" key="20">
    <source>
        <dbReference type="Proteomes" id="UP000183788"/>
    </source>
</evidence>
<dbReference type="CDD" id="cd00814">
    <property type="entry name" value="MetRS_core"/>
    <property type="match status" value="1"/>
</dbReference>
<keyword evidence="10 16" id="KW-0862">Zinc</keyword>
<dbReference type="GO" id="GO:0005829">
    <property type="term" value="C:cytosol"/>
    <property type="evidence" value="ECO:0007669"/>
    <property type="project" value="TreeGrafter"/>
</dbReference>
<dbReference type="Pfam" id="PF19303">
    <property type="entry name" value="Anticodon_3"/>
    <property type="match status" value="1"/>
</dbReference>
<dbReference type="GO" id="GO:0046872">
    <property type="term" value="F:metal ion binding"/>
    <property type="evidence" value="ECO:0007669"/>
    <property type="project" value="UniProtKB-KW"/>
</dbReference>
<dbReference type="InterPro" id="IPR029038">
    <property type="entry name" value="MetRS_Zn"/>
</dbReference>
<evidence type="ECO:0000256" key="11">
    <source>
        <dbReference type="ARBA" id="ARBA00022840"/>
    </source>
</evidence>
<evidence type="ECO:0000256" key="5">
    <source>
        <dbReference type="ARBA" id="ARBA00022490"/>
    </source>
</evidence>
<sequence length="688" mass="77730">MAKFNRYLITAALPYANGPVHIGHLAGCYLPADIYVRYLRAKKADVKFIGGTDEHGVPILIKALKEGVKPQDVVDKYHKIISESLSDMGISFDIFSRTTKQIHHDTAAAFFKKMYDDGLFEEKETEQFYDDVAKVFLADRYIVGTCPKCGNPGAYGDQCERCGTSLSPDDLISPRSTLSDAVPVKKKTKHWYMPLQNYEPFLKEWLLEGHKEWKNNVYGQCKSWLDSGLQSRAMTRDSEWGIKVPLPDADGKVLYVWFDAPIGYISATKELTPNWDDYWCKEDTKLVHFIGKDNIVFHCIIFPSMLKAHGGFVLPENVPANEFLNIEGDKISTSRNWAVWVHDYVKDFPGQEDIMRYVLCATAPETKDNDFSWADFQQRNNSELTDIYSNFVNRTMVLTHKFCNGKVPPFHMEVKDAADDSVLSNLLESKKKIEESLENYRFREALAEVINVSRLGNQYLQGKAPWSLASKGKQEENQKLIDNCIHLCLQLTANLAILSNPFMPGTAKKICHMLKVVDRMLEWENAGSLKLVNTGYPMREPEYLFTRIEDDKIKEQVEKLHAGLVKPVEAAPAPEAAPVKEDIQYDDFAKLDLRVGTIVEAEKVKKADKLLKLLVDIGTEKRTVVSGIALHYTPEEIIGKQVTLVANLAPRKMKGIDSQGMILMAEDATGKLVFVNPDVQTAPGSEVR</sequence>
<comment type="cofactor">
    <cofactor evidence="16">
        <name>Zn(2+)</name>
        <dbReference type="ChEBI" id="CHEBI:29105"/>
    </cofactor>
    <text evidence="16">Binds 1 zinc ion per subunit.</text>
</comment>
<dbReference type="InterPro" id="IPR033911">
    <property type="entry name" value="MetRS_core"/>
</dbReference>
<dbReference type="InterPro" id="IPR023458">
    <property type="entry name" value="Met-tRNA_ligase_1"/>
</dbReference>
<name>A0A1K1PHE8_9BACT</name>
<dbReference type="InterPro" id="IPR041872">
    <property type="entry name" value="Anticodon_Met"/>
</dbReference>
<dbReference type="FunFam" id="2.40.50.140:FF:000042">
    <property type="entry name" value="Methionine--tRNA ligase"/>
    <property type="match status" value="1"/>
</dbReference>
<dbReference type="InterPro" id="IPR014758">
    <property type="entry name" value="Met-tRNA_synth"/>
</dbReference>
<dbReference type="STRING" id="1004.SAMN05661012_01892"/>
<comment type="similarity">
    <text evidence="3 16">Belongs to the class-I aminoacyl-tRNA synthetase family. MetG type 1 subfamily.</text>
</comment>
<dbReference type="Gene3D" id="1.10.730.10">
    <property type="entry name" value="Isoleucyl-tRNA Synthetase, Domain 1"/>
    <property type="match status" value="1"/>
</dbReference>